<dbReference type="Proteomes" id="UP000237839">
    <property type="component" value="Unassembled WGS sequence"/>
</dbReference>
<dbReference type="RefSeq" id="WP_105533199.1">
    <property type="nucleotide sequence ID" value="NZ_PUGF01000018.1"/>
</dbReference>
<dbReference type="OrthoDB" id="8704585at2"/>
<comment type="caution">
    <text evidence="3">The sequence shown here is derived from an EMBL/GenBank/DDBJ whole genome shotgun (WGS) entry which is preliminary data.</text>
</comment>
<dbReference type="EMBL" id="PUGF01000018">
    <property type="protein sequence ID" value="PRC91897.1"/>
    <property type="molecule type" value="Genomic_DNA"/>
</dbReference>
<sequence>MNKLRFLLISLLCFAACSVHAMSLFDLRADALMARLPELKKSLNLNANQQILWQQSEAKTRSLMRAKELRRIKLDDLVREMVQTPNVELRDIDAKLDGERQAAQLEDQQSHETWLTMFDALDDKQRVLVQEFLYEQLMRSGNEEKSSADSPGTTSHKGRGARNPADLSKPTQF</sequence>
<dbReference type="AlphaFoldDB" id="A0A2S9GVZ2"/>
<feature type="signal peptide" evidence="2">
    <location>
        <begin position="1"/>
        <end position="21"/>
    </location>
</feature>
<evidence type="ECO:0000256" key="2">
    <source>
        <dbReference type="SAM" id="SignalP"/>
    </source>
</evidence>
<feature type="region of interest" description="Disordered" evidence="1">
    <location>
        <begin position="139"/>
        <end position="173"/>
    </location>
</feature>
<evidence type="ECO:0000256" key="1">
    <source>
        <dbReference type="SAM" id="MobiDB-lite"/>
    </source>
</evidence>
<accession>A0A2S9GVZ2</accession>
<evidence type="ECO:0008006" key="5">
    <source>
        <dbReference type="Google" id="ProtNLM"/>
    </source>
</evidence>
<protein>
    <recommendedName>
        <fullName evidence="5">LTXXQ motif family protein</fullName>
    </recommendedName>
</protein>
<name>A0A2S9GVZ2_9BURK</name>
<gene>
    <name evidence="3" type="ORF">S2091_3453</name>
</gene>
<keyword evidence="2" id="KW-0732">Signal</keyword>
<proteinExistence type="predicted"/>
<feature type="chain" id="PRO_5015528585" description="LTXXQ motif family protein" evidence="2">
    <location>
        <begin position="22"/>
        <end position="173"/>
    </location>
</feature>
<reference evidence="3 4" key="1">
    <citation type="submission" date="2018-02" db="EMBL/GenBank/DDBJ databases">
        <title>Solimicrobium silvestre gen. nov., sp. nov., isolated from alpine forest soil.</title>
        <authorList>
            <person name="Margesin R."/>
            <person name="Albuquerque L."/>
            <person name="Zhang D.-C."/>
            <person name="Froufe H.J.C."/>
            <person name="Severino R."/>
            <person name="Roxo I."/>
            <person name="Egas C."/>
            <person name="Da Costa M.S."/>
        </authorList>
    </citation>
    <scope>NUCLEOTIDE SEQUENCE [LARGE SCALE GENOMIC DNA]</scope>
    <source>
        <strain evidence="3 4">S20-91</strain>
    </source>
</reference>
<evidence type="ECO:0000313" key="4">
    <source>
        <dbReference type="Proteomes" id="UP000237839"/>
    </source>
</evidence>
<organism evidence="3 4">
    <name type="scientific">Solimicrobium silvestre</name>
    <dbReference type="NCBI Taxonomy" id="2099400"/>
    <lineage>
        <taxon>Bacteria</taxon>
        <taxon>Pseudomonadati</taxon>
        <taxon>Pseudomonadota</taxon>
        <taxon>Betaproteobacteria</taxon>
        <taxon>Burkholderiales</taxon>
        <taxon>Oxalobacteraceae</taxon>
        <taxon>Solimicrobium</taxon>
    </lineage>
</organism>
<keyword evidence="4" id="KW-1185">Reference proteome</keyword>
<evidence type="ECO:0000313" key="3">
    <source>
        <dbReference type="EMBL" id="PRC91897.1"/>
    </source>
</evidence>